<sequence>MNAIIDLALSFPLIVFTVLLVLLAVYWLLVVVRLVPTELFEHDSLKEDHLASTMVSLGFAGVPVSVALSLLVVLAGAFSLAVELLVLRWVPLGLFRVPVGVVVLWASFAVASPLTAGLCRRLHCRLHRHPGLSRRCLLGERVRVTGVDDDGRARAVMDDDEAREVQLLGKSGNQPASGETRILVKYLPDVDAYRSVLEQDYLDARTRLVRLHLVGHHEPSETQRHGHNGSSPSA</sequence>
<dbReference type="OMA" id="GEFFWVA"/>
<reference evidence="1 2" key="1">
    <citation type="submission" date="2016-06" db="EMBL/GenBank/DDBJ databases">
        <title>Genome sequence of halotolerant plant growth promoting strain of Halomonas elongata HEK1 isolated from salterns of Rann of Kutch, Gujarat, India.</title>
        <authorList>
            <person name="Gaba S."/>
            <person name="Singh R.N."/>
            <person name="Abrol S."/>
            <person name="Kaushik R."/>
            <person name="Saxena A.K."/>
        </authorList>
    </citation>
    <scope>NUCLEOTIDE SEQUENCE [LARGE SCALE GENOMIC DNA]</scope>
    <source>
        <strain evidence="1 2">HEK1</strain>
    </source>
</reference>
<gene>
    <name evidence="1" type="ORF">A8U91_02738</name>
</gene>
<evidence type="ECO:0000313" key="2">
    <source>
        <dbReference type="Proteomes" id="UP000092504"/>
    </source>
</evidence>
<accession>A0A1B8NUP1</accession>
<dbReference type="PATRIC" id="fig|2746.7.peg.2806"/>
<proteinExistence type="predicted"/>
<dbReference type="RefSeq" id="WP_013332881.1">
    <property type="nucleotide sequence ID" value="NZ_CP087224.1"/>
</dbReference>
<dbReference type="GeneID" id="91010492"/>
<protein>
    <submittedName>
        <fullName evidence="1">Uncharacterized protein</fullName>
    </submittedName>
</protein>
<dbReference type="AlphaFoldDB" id="A0A1B8NUP1"/>
<comment type="caution">
    <text evidence="1">The sequence shown here is derived from an EMBL/GenBank/DDBJ whole genome shotgun (WGS) entry which is preliminary data.</text>
</comment>
<dbReference type="EMBL" id="MAJD01000002">
    <property type="protein sequence ID" value="OBX33697.1"/>
    <property type="molecule type" value="Genomic_DNA"/>
</dbReference>
<organism evidence="1 2">
    <name type="scientific">Halomonas elongata</name>
    <dbReference type="NCBI Taxonomy" id="2746"/>
    <lineage>
        <taxon>Bacteria</taxon>
        <taxon>Pseudomonadati</taxon>
        <taxon>Pseudomonadota</taxon>
        <taxon>Gammaproteobacteria</taxon>
        <taxon>Oceanospirillales</taxon>
        <taxon>Halomonadaceae</taxon>
        <taxon>Halomonas</taxon>
    </lineage>
</organism>
<dbReference type="Proteomes" id="UP000092504">
    <property type="component" value="Unassembled WGS sequence"/>
</dbReference>
<name>A0A1B8NUP1_HALEL</name>
<evidence type="ECO:0000313" key="1">
    <source>
        <dbReference type="EMBL" id="OBX33697.1"/>
    </source>
</evidence>